<name>A0ABQ7FV87_DUNSA</name>
<dbReference type="Gene3D" id="1.25.40.10">
    <property type="entry name" value="Tetratricopeptide repeat domain"/>
    <property type="match status" value="3"/>
</dbReference>
<feature type="repeat" description="TPR" evidence="1">
    <location>
        <begin position="163"/>
        <end position="196"/>
    </location>
</feature>
<feature type="repeat" description="TPR" evidence="1">
    <location>
        <begin position="548"/>
        <end position="581"/>
    </location>
</feature>
<accession>A0ABQ7FV87</accession>
<dbReference type="SUPFAM" id="SSF48452">
    <property type="entry name" value="TPR-like"/>
    <property type="match status" value="2"/>
</dbReference>
<reference evidence="2" key="1">
    <citation type="submission" date="2017-08" db="EMBL/GenBank/DDBJ databases">
        <authorList>
            <person name="Polle J.E."/>
            <person name="Barry K."/>
            <person name="Cushman J."/>
            <person name="Schmutz J."/>
            <person name="Tran D."/>
            <person name="Hathwaick L.T."/>
            <person name="Yim W.C."/>
            <person name="Jenkins J."/>
            <person name="Mckie-Krisberg Z.M."/>
            <person name="Prochnik S."/>
            <person name="Lindquist E."/>
            <person name="Dockter R.B."/>
            <person name="Adam C."/>
            <person name="Molina H."/>
            <person name="Bunkerborg J."/>
            <person name="Jin E."/>
            <person name="Buchheim M."/>
            <person name="Magnuson J."/>
        </authorList>
    </citation>
    <scope>NUCLEOTIDE SEQUENCE</scope>
    <source>
        <strain evidence="2">CCAP 19/18</strain>
    </source>
</reference>
<organism evidence="2 3">
    <name type="scientific">Dunaliella salina</name>
    <name type="common">Green alga</name>
    <name type="synonym">Protococcus salinus</name>
    <dbReference type="NCBI Taxonomy" id="3046"/>
    <lineage>
        <taxon>Eukaryota</taxon>
        <taxon>Viridiplantae</taxon>
        <taxon>Chlorophyta</taxon>
        <taxon>core chlorophytes</taxon>
        <taxon>Chlorophyceae</taxon>
        <taxon>CS clade</taxon>
        <taxon>Chlamydomonadales</taxon>
        <taxon>Dunaliellaceae</taxon>
        <taxon>Dunaliella</taxon>
    </lineage>
</organism>
<feature type="repeat" description="TPR" evidence="1">
    <location>
        <begin position="124"/>
        <end position="157"/>
    </location>
</feature>
<evidence type="ECO:0000256" key="1">
    <source>
        <dbReference type="PROSITE-ProRule" id="PRU00339"/>
    </source>
</evidence>
<proteinExistence type="predicted"/>
<keyword evidence="1" id="KW-0802">TPR repeat</keyword>
<feature type="non-terminal residue" evidence="2">
    <location>
        <position position="649"/>
    </location>
</feature>
<gene>
    <name evidence="2" type="ORF">DUNSADRAFT_3650</name>
</gene>
<dbReference type="InterPro" id="IPR011990">
    <property type="entry name" value="TPR-like_helical_dom_sf"/>
</dbReference>
<protein>
    <submittedName>
        <fullName evidence="2">Uncharacterized protein</fullName>
    </submittedName>
</protein>
<dbReference type="SMART" id="SM00028">
    <property type="entry name" value="TPR"/>
    <property type="match status" value="3"/>
</dbReference>
<comment type="caution">
    <text evidence="2">The sequence shown here is derived from an EMBL/GenBank/DDBJ whole genome shotgun (WGS) entry which is preliminary data.</text>
</comment>
<dbReference type="Proteomes" id="UP000815325">
    <property type="component" value="Unassembled WGS sequence"/>
</dbReference>
<dbReference type="PANTHER" id="PTHR44117">
    <property type="entry name" value="INTRAFLAGELLAR TRANSPORT PROTEIN 88 HOMOLOG"/>
    <property type="match status" value="1"/>
</dbReference>
<dbReference type="PANTHER" id="PTHR44117:SF1">
    <property type="entry name" value="INTRAFLAGELLAR TRANSPORT PROTEIN 88 HOMOLOG"/>
    <property type="match status" value="1"/>
</dbReference>
<evidence type="ECO:0000313" key="2">
    <source>
        <dbReference type="EMBL" id="KAF5826309.1"/>
    </source>
</evidence>
<sequence length="649" mass="72396">MVGRPPGSAMKTYVAPGTAQRLGTASGLQDGPRNCTSDALTLHNRCNASMLLLSCITDMQTSCTHNAMLRFCCPSAGLHICRADTLSKERSANMLLLSCGTACLTCKPCAHQDLVRNKNYPQSGGLRVNLGNIYFEQQKFPLAIKNYRMALDQVPQTGKEVQFKIMRNIGLAFVHMGQYQDAHQTFTTVMQSVPDHQTGYNLVVCSFALGDREGMKQAFLRLLEVPPYEMEDDEDVDLLGLMGGEDDDMQNVVQNDGLREELRKRQNYITRCIVNSAQLISEKIEKAGYAAGYDWCAEQLRTAGYVRLANEVELAKASKFLGNKEFESAIAVFKEFEKKESRVRARAATNLAFLHMLEAHTGAAHMLKVRAEGAISRVVPKSGADTLKGHIEGAWLRCVLMALLTCVCCMPRLQGDYEGAKSLFLESLSIEPFCVEANFNMGLVNLRMDDPEVRVENTDAKARAKMPDCSFTLINMGLVDQKMDDPEVRVENTGLVNLRMDGPGKCCRECTMRILQAEPIDVLAVCVAGIARSAQGHKEAHRVYPVSMDVISWLGAFHVRNEVYEKAMPYFDLASKIQPQEVKWGLMVASCLRRVGLYPQALARYKIIDSQHPNNVECLKYLVHLCTELGRRDDAQAYMERLRKAEKAQ</sequence>
<dbReference type="InterPro" id="IPR019734">
    <property type="entry name" value="TPR_rpt"/>
</dbReference>
<keyword evidence="3" id="KW-1185">Reference proteome</keyword>
<dbReference type="EMBL" id="MU071054">
    <property type="protein sequence ID" value="KAF5826309.1"/>
    <property type="molecule type" value="Genomic_DNA"/>
</dbReference>
<evidence type="ECO:0000313" key="3">
    <source>
        <dbReference type="Proteomes" id="UP000815325"/>
    </source>
</evidence>
<dbReference type="PROSITE" id="PS50005">
    <property type="entry name" value="TPR"/>
    <property type="match status" value="3"/>
</dbReference>